<evidence type="ECO:0000313" key="2">
    <source>
        <dbReference type="Proteomes" id="UP000241190"/>
    </source>
</evidence>
<sequence>MAKNNIGALYSNATIMLHANASLKLWYGVKGKVVSVPYFFTRTFELESAASHDDPYADYGLINIENALNEAFIALNMLSSSIQADDNRRRRVNTSECQSMKPVEKLLAVKSRFGWRLVALLEDFDLFMVDLLDAQFKARVTRCDFELKKEQALTVFRHVLAVCHASKRSGLTRQDMREGNAKAEAAKTKFGRIPMEVMEGVVRAEFAPEVKHYQEPVKG</sequence>
<dbReference type="InterPro" id="IPR014996">
    <property type="entry name" value="AcaB"/>
</dbReference>
<protein>
    <submittedName>
        <fullName evidence="1">TIGR03761 family integrating conjugative element protein</fullName>
    </submittedName>
</protein>
<evidence type="ECO:0000313" key="1">
    <source>
        <dbReference type="EMBL" id="PSW90479.1"/>
    </source>
</evidence>
<dbReference type="NCBIfam" id="TIGR03761">
    <property type="entry name" value="ICE_PFL4669"/>
    <property type="match status" value="1"/>
</dbReference>
<proteinExistence type="predicted"/>
<accession>A0ABX5GM46</accession>
<reference evidence="1 2" key="1">
    <citation type="submission" date="2018-03" db="EMBL/GenBank/DDBJ databases">
        <title>Whole genome sequencing of Histamine producing bacteria.</title>
        <authorList>
            <person name="Butler K."/>
        </authorList>
    </citation>
    <scope>NUCLEOTIDE SEQUENCE [LARGE SCALE GENOMIC DNA]</scope>
    <source>
        <strain evidence="1 2">ATCC 51761</strain>
    </source>
</reference>
<dbReference type="RefSeq" id="WP_045038766.1">
    <property type="nucleotide sequence ID" value="NZ_JZSR01000059.1"/>
</dbReference>
<comment type="caution">
    <text evidence="1">The sequence shown here is derived from an EMBL/GenBank/DDBJ whole genome shotgun (WGS) entry which is preliminary data.</text>
</comment>
<name>A0ABX5GM46_9GAMM</name>
<gene>
    <name evidence="1" type="ORF">C9J52_19810</name>
</gene>
<organism evidence="1 2">
    <name type="scientific">Photobacterium iliopiscarium</name>
    <dbReference type="NCBI Taxonomy" id="56192"/>
    <lineage>
        <taxon>Bacteria</taxon>
        <taxon>Pseudomonadati</taxon>
        <taxon>Pseudomonadota</taxon>
        <taxon>Gammaproteobacteria</taxon>
        <taxon>Vibrionales</taxon>
        <taxon>Vibrionaceae</taxon>
        <taxon>Photobacterium</taxon>
    </lineage>
</organism>
<dbReference type="Proteomes" id="UP000241190">
    <property type="component" value="Unassembled WGS sequence"/>
</dbReference>
<dbReference type="Pfam" id="PF08900">
    <property type="entry name" value="AcaB"/>
    <property type="match status" value="1"/>
</dbReference>
<dbReference type="EMBL" id="PYOP01000059">
    <property type="protein sequence ID" value="PSW90479.1"/>
    <property type="molecule type" value="Genomic_DNA"/>
</dbReference>
<keyword evidence="2" id="KW-1185">Reference proteome</keyword>